<dbReference type="GO" id="GO:0005829">
    <property type="term" value="C:cytosol"/>
    <property type="evidence" value="ECO:0007669"/>
    <property type="project" value="TreeGrafter"/>
</dbReference>
<dbReference type="Proteomes" id="UP000070376">
    <property type="component" value="Unassembled WGS sequence"/>
</dbReference>
<dbReference type="EC" id="2.1.2.2" evidence="6"/>
<dbReference type="AlphaFoldDB" id="A0A133L0K0"/>
<dbReference type="NCBIfam" id="TIGR00639">
    <property type="entry name" value="PurN"/>
    <property type="match status" value="1"/>
</dbReference>
<reference evidence="9" key="1">
    <citation type="submission" date="2016-01" db="EMBL/GenBank/DDBJ databases">
        <authorList>
            <person name="Mitreva M."/>
            <person name="Pepin K.H."/>
            <person name="Mihindukulasuriya K.A."/>
            <person name="Fulton R."/>
            <person name="Fronick C."/>
            <person name="O'Laughlin M."/>
            <person name="Miner T."/>
            <person name="Herter B."/>
            <person name="Rosa B.A."/>
            <person name="Cordes M."/>
            <person name="Tomlinson C."/>
            <person name="Wollam A."/>
            <person name="Palsikar V.B."/>
            <person name="Mardis E.R."/>
            <person name="Wilson R.K."/>
        </authorList>
    </citation>
    <scope>NUCLEOTIDE SEQUENCE [LARGE SCALE GENOMIC DNA]</scope>
    <source>
        <strain evidence="9">GED7749B</strain>
    </source>
</reference>
<dbReference type="Pfam" id="PF00551">
    <property type="entry name" value="Formyl_trans_N"/>
    <property type="match status" value="1"/>
</dbReference>
<dbReference type="CDD" id="cd08645">
    <property type="entry name" value="FMT_core_GART"/>
    <property type="match status" value="1"/>
</dbReference>
<dbReference type="InterPro" id="IPR036477">
    <property type="entry name" value="Formyl_transf_N_sf"/>
</dbReference>
<protein>
    <recommendedName>
        <fullName evidence="6">Phosphoribosylglycinamide formyltransferase</fullName>
        <ecNumber evidence="6">2.1.2.2</ecNumber>
    </recommendedName>
    <alternativeName>
        <fullName evidence="6">5'-phosphoribosylglycinamide transformylase</fullName>
    </alternativeName>
    <alternativeName>
        <fullName evidence="6">GAR transformylase</fullName>
        <shortName evidence="6">GART</shortName>
    </alternativeName>
</protein>
<dbReference type="FunFam" id="3.40.50.170:FF:000007">
    <property type="entry name" value="Phosphoribosylglycinamide formyltransferase"/>
    <property type="match status" value="1"/>
</dbReference>
<evidence type="ECO:0000256" key="5">
    <source>
        <dbReference type="ARBA" id="ARBA00047664"/>
    </source>
</evidence>
<dbReference type="SUPFAM" id="SSF53328">
    <property type="entry name" value="Formyltransferase"/>
    <property type="match status" value="1"/>
</dbReference>
<feature type="site" description="Raises pKa of active site His" evidence="6">
    <location>
        <position position="145"/>
    </location>
</feature>
<proteinExistence type="inferred from homology"/>
<dbReference type="EMBL" id="LRPN01000016">
    <property type="protein sequence ID" value="KWZ85404.1"/>
    <property type="molecule type" value="Genomic_DNA"/>
</dbReference>
<dbReference type="UniPathway" id="UPA00074">
    <property type="reaction ID" value="UER00126"/>
</dbReference>
<evidence type="ECO:0000256" key="2">
    <source>
        <dbReference type="ARBA" id="ARBA00022679"/>
    </source>
</evidence>
<evidence type="ECO:0000313" key="8">
    <source>
        <dbReference type="EMBL" id="KWZ85404.1"/>
    </source>
</evidence>
<keyword evidence="2 6" id="KW-0808">Transferase</keyword>
<dbReference type="GO" id="GO:0004644">
    <property type="term" value="F:phosphoribosylglycinamide formyltransferase activity"/>
    <property type="evidence" value="ECO:0007669"/>
    <property type="project" value="UniProtKB-UniRule"/>
</dbReference>
<comment type="pathway">
    <text evidence="1 6">Purine metabolism; IMP biosynthesis via de novo pathway; N(2)-formyl-N(1)-(5-phospho-D-ribosyl)glycinamide from N(1)-(5-phospho-D-ribosyl)glycinamide (10-formyl THF route): step 1/1.</text>
</comment>
<organism evidence="8 9">
    <name type="scientific">Heyndrickxia coagulans</name>
    <name type="common">Weizmannia coagulans</name>
    <dbReference type="NCBI Taxonomy" id="1398"/>
    <lineage>
        <taxon>Bacteria</taxon>
        <taxon>Bacillati</taxon>
        <taxon>Bacillota</taxon>
        <taxon>Bacilli</taxon>
        <taxon>Bacillales</taxon>
        <taxon>Bacillaceae</taxon>
        <taxon>Heyndrickxia</taxon>
    </lineage>
</organism>
<dbReference type="GO" id="GO:0006189">
    <property type="term" value="P:'de novo' IMP biosynthetic process"/>
    <property type="evidence" value="ECO:0007669"/>
    <property type="project" value="UniProtKB-UniRule"/>
</dbReference>
<keyword evidence="3 6" id="KW-0658">Purine biosynthesis</keyword>
<accession>A0A133L0K0</accession>
<gene>
    <name evidence="6" type="primary">purN</name>
    <name evidence="8" type="ORF">HMPREF3213_00431</name>
</gene>
<dbReference type="PANTHER" id="PTHR43369:SF2">
    <property type="entry name" value="PHOSPHORIBOSYLGLYCINAMIDE FORMYLTRANSFERASE"/>
    <property type="match status" value="1"/>
</dbReference>
<evidence type="ECO:0000259" key="7">
    <source>
        <dbReference type="Pfam" id="PF00551"/>
    </source>
</evidence>
<comment type="function">
    <text evidence="6">Catalyzes the transfer of a formyl group from 10-formyltetrahydrofolate to 5-phospho-ribosyl-glycinamide (GAR), producing 5-phospho-ribosyl-N-formylglycinamide (FGAR) and tetrahydrofolate.</text>
</comment>
<dbReference type="RefSeq" id="WP_061086439.1">
    <property type="nucleotide sequence ID" value="NZ_KQ955798.1"/>
</dbReference>
<sequence length="197" mass="21813">MHKMAVFASGSGTNFQAICDAAKKGELDAAIELLVCDREDAYVIRRAAQENIPAFVFNPKTYPDKRAYEQEILAQLQEKQIEWIILAGYMRLIGPVLLNQYPRKIINIHPSLLPAFPGKDAIGQALAAGVKITGVTVHYVDEGMDTGPIIAQAAVPVLDGDTYETLAARIHQTEHMLYPDVLRKLVENQTNMEVLPE</sequence>
<dbReference type="GeneID" id="93258356"/>
<comment type="catalytic activity">
    <reaction evidence="5 6">
        <text>N(1)-(5-phospho-beta-D-ribosyl)glycinamide + (6R)-10-formyltetrahydrofolate = N(2)-formyl-N(1)-(5-phospho-beta-D-ribosyl)glycinamide + (6S)-5,6,7,8-tetrahydrofolate + H(+)</text>
        <dbReference type="Rhea" id="RHEA:15053"/>
        <dbReference type="ChEBI" id="CHEBI:15378"/>
        <dbReference type="ChEBI" id="CHEBI:57453"/>
        <dbReference type="ChEBI" id="CHEBI:143788"/>
        <dbReference type="ChEBI" id="CHEBI:147286"/>
        <dbReference type="ChEBI" id="CHEBI:195366"/>
        <dbReference type="EC" id="2.1.2.2"/>
    </reaction>
</comment>
<dbReference type="InterPro" id="IPR004607">
    <property type="entry name" value="GART"/>
</dbReference>
<feature type="binding site" evidence="6">
    <location>
        <position position="107"/>
    </location>
    <ligand>
        <name>(6R)-10-formyltetrahydrofolate</name>
        <dbReference type="ChEBI" id="CHEBI:195366"/>
    </ligand>
</feature>
<feature type="active site" description="Proton donor" evidence="6">
    <location>
        <position position="109"/>
    </location>
</feature>
<dbReference type="Gene3D" id="3.40.50.170">
    <property type="entry name" value="Formyl transferase, N-terminal domain"/>
    <property type="match status" value="1"/>
</dbReference>
<comment type="caution">
    <text evidence="8">The sequence shown here is derived from an EMBL/GenBank/DDBJ whole genome shotgun (WGS) entry which is preliminary data.</text>
</comment>
<feature type="domain" description="Formyl transferase N-terminal" evidence="7">
    <location>
        <begin position="3"/>
        <end position="182"/>
    </location>
</feature>
<evidence type="ECO:0000256" key="1">
    <source>
        <dbReference type="ARBA" id="ARBA00005054"/>
    </source>
</evidence>
<dbReference type="PATRIC" id="fig|1398.22.peg.428"/>
<dbReference type="PROSITE" id="PS00373">
    <property type="entry name" value="GART"/>
    <property type="match status" value="1"/>
</dbReference>
<evidence type="ECO:0000256" key="4">
    <source>
        <dbReference type="ARBA" id="ARBA00038440"/>
    </source>
</evidence>
<dbReference type="InterPro" id="IPR001555">
    <property type="entry name" value="GART_AS"/>
</dbReference>
<feature type="binding site" evidence="6">
    <location>
        <position position="65"/>
    </location>
    <ligand>
        <name>(6R)-10-formyltetrahydrofolate</name>
        <dbReference type="ChEBI" id="CHEBI:195366"/>
    </ligand>
</feature>
<dbReference type="PANTHER" id="PTHR43369">
    <property type="entry name" value="PHOSPHORIBOSYLGLYCINAMIDE FORMYLTRANSFERASE"/>
    <property type="match status" value="1"/>
</dbReference>
<evidence type="ECO:0000256" key="3">
    <source>
        <dbReference type="ARBA" id="ARBA00022755"/>
    </source>
</evidence>
<dbReference type="InterPro" id="IPR002376">
    <property type="entry name" value="Formyl_transf_N"/>
</dbReference>
<feature type="binding site" evidence="6">
    <location>
        <begin position="12"/>
        <end position="14"/>
    </location>
    <ligand>
        <name>N(1)-(5-phospho-beta-D-ribosyl)glycinamide</name>
        <dbReference type="ChEBI" id="CHEBI:143788"/>
    </ligand>
</feature>
<evidence type="ECO:0000256" key="6">
    <source>
        <dbReference type="HAMAP-Rule" id="MF_01930"/>
    </source>
</evidence>
<name>A0A133L0K0_HEYCO</name>
<feature type="binding site" evidence="6">
    <location>
        <begin position="90"/>
        <end position="93"/>
    </location>
    <ligand>
        <name>(6R)-10-formyltetrahydrofolate</name>
        <dbReference type="ChEBI" id="CHEBI:195366"/>
    </ligand>
</feature>
<evidence type="ECO:0000313" key="9">
    <source>
        <dbReference type="Proteomes" id="UP000070376"/>
    </source>
</evidence>
<dbReference type="HAMAP" id="MF_01930">
    <property type="entry name" value="PurN"/>
    <property type="match status" value="1"/>
</dbReference>
<comment type="similarity">
    <text evidence="4 6">Belongs to the GART family.</text>
</comment>